<evidence type="ECO:0000313" key="1">
    <source>
        <dbReference type="EMBL" id="CCK75761.1"/>
    </source>
</evidence>
<dbReference type="KEGG" id="oai:OLEAN_C15850"/>
<dbReference type="OrthoDB" id="3727779at2"/>
<sequence>MIREIIRSVVLNKRNKMSKRFQRVPFMSGIKRSFRVGLTDIDFNMHINNSRYMVFMERARWDHPVQTGTWDVMLKEKLNFIVAGIEMGYIREIRFGKKFHVESRYLGWDEKYFYLEQRFVADGKIHAYGLVKAVFLQHGKIALPDDAAKILGITHAPDALPEHMQLWKRLGVAKREYSLPTPTNNTEKKHAA</sequence>
<proteinExistence type="predicted"/>
<name>R4YLQ7_OLEAN</name>
<dbReference type="InterPro" id="IPR029069">
    <property type="entry name" value="HotDog_dom_sf"/>
</dbReference>
<keyword evidence="2" id="KW-1185">Reference proteome</keyword>
<protein>
    <recommendedName>
        <fullName evidence="3">Thioesterase</fullName>
    </recommendedName>
</protein>
<dbReference type="Gene3D" id="3.10.129.10">
    <property type="entry name" value="Hotdog Thioesterase"/>
    <property type="match status" value="1"/>
</dbReference>
<accession>R4YLQ7</accession>
<dbReference type="CDD" id="cd00586">
    <property type="entry name" value="4HBT"/>
    <property type="match status" value="1"/>
</dbReference>
<dbReference type="Proteomes" id="UP000032749">
    <property type="component" value="Chromosome"/>
</dbReference>
<dbReference type="InterPro" id="IPR051490">
    <property type="entry name" value="THEM6_lcsJ_thioesterase"/>
</dbReference>
<organism evidence="1 2">
    <name type="scientific">Oleispira antarctica RB-8</name>
    <dbReference type="NCBI Taxonomy" id="698738"/>
    <lineage>
        <taxon>Bacteria</taxon>
        <taxon>Pseudomonadati</taxon>
        <taxon>Pseudomonadota</taxon>
        <taxon>Gammaproteobacteria</taxon>
        <taxon>Oceanospirillales</taxon>
        <taxon>Oceanospirillaceae</taxon>
        <taxon>Oleispira</taxon>
    </lineage>
</organism>
<dbReference type="HOGENOM" id="CLU_091107_1_0_6"/>
<dbReference type="AlphaFoldDB" id="R4YLQ7"/>
<dbReference type="PANTHER" id="PTHR12475:SF4">
    <property type="entry name" value="PROTEIN THEM6"/>
    <property type="match status" value="1"/>
</dbReference>
<dbReference type="Pfam" id="PF13279">
    <property type="entry name" value="4HBT_2"/>
    <property type="match status" value="1"/>
</dbReference>
<dbReference type="STRING" id="698738.OLEAN_C15850"/>
<evidence type="ECO:0000313" key="2">
    <source>
        <dbReference type="Proteomes" id="UP000032749"/>
    </source>
</evidence>
<gene>
    <name evidence="1" type="ORF">OLEAN_C15850</name>
</gene>
<dbReference type="PANTHER" id="PTHR12475">
    <property type="match status" value="1"/>
</dbReference>
<evidence type="ECO:0008006" key="3">
    <source>
        <dbReference type="Google" id="ProtNLM"/>
    </source>
</evidence>
<dbReference type="EMBL" id="FO203512">
    <property type="protein sequence ID" value="CCK75761.1"/>
    <property type="molecule type" value="Genomic_DNA"/>
</dbReference>
<reference evidence="1 2" key="1">
    <citation type="journal article" date="2013" name="Nat. Commun.">
        <title>Genome sequence and functional genomic analysis of the oil-degrading bacterium Oleispira antarctica.</title>
        <authorList>
            <person name="Kube M."/>
            <person name="Chernikova T.N."/>
            <person name="Al-Ramahi Y."/>
            <person name="Beloqui A."/>
            <person name="Lopez-Cortez N."/>
            <person name="Guazzaroni M.E."/>
            <person name="Heipieper H.J."/>
            <person name="Klages S."/>
            <person name="Kotsyurbenko O.R."/>
            <person name="Langer I."/>
            <person name="Nechitaylo T.Y."/>
            <person name="Lunsdorf H."/>
            <person name="Fernandez M."/>
            <person name="Juarez S."/>
            <person name="Ciordia S."/>
            <person name="Singer A."/>
            <person name="Kagan O."/>
            <person name="Egorova O."/>
            <person name="Petit P.A."/>
            <person name="Stogios P."/>
            <person name="Kim Y."/>
            <person name="Tchigvintsev A."/>
            <person name="Flick R."/>
            <person name="Denaro R."/>
            <person name="Genovese M."/>
            <person name="Albar J.P."/>
            <person name="Reva O.N."/>
            <person name="Martinez-Gomariz M."/>
            <person name="Tran H."/>
            <person name="Ferrer M."/>
            <person name="Savchenko A."/>
            <person name="Yakunin A.F."/>
            <person name="Yakimov M.M."/>
            <person name="Golyshina O.V."/>
            <person name="Reinhardt R."/>
            <person name="Golyshin P.N."/>
        </authorList>
    </citation>
    <scope>NUCLEOTIDE SEQUENCE [LARGE SCALE GENOMIC DNA]</scope>
</reference>
<dbReference type="SUPFAM" id="SSF54637">
    <property type="entry name" value="Thioesterase/thiol ester dehydrase-isomerase"/>
    <property type="match status" value="1"/>
</dbReference>